<keyword evidence="8" id="KW-1185">Reference proteome</keyword>
<evidence type="ECO:0000256" key="2">
    <source>
        <dbReference type="ARBA" id="ARBA00022448"/>
    </source>
</evidence>
<keyword evidence="5" id="KW-0046">Antibiotic resistance</keyword>
<evidence type="ECO:0000256" key="5">
    <source>
        <dbReference type="ARBA" id="ARBA00023251"/>
    </source>
</evidence>
<organism evidence="7 8">
    <name type="scientific">Micromonospora lutea</name>
    <dbReference type="NCBI Taxonomy" id="419825"/>
    <lineage>
        <taxon>Bacteria</taxon>
        <taxon>Bacillati</taxon>
        <taxon>Actinomycetota</taxon>
        <taxon>Actinomycetes</taxon>
        <taxon>Micromonosporales</taxon>
        <taxon>Micromonosporaceae</taxon>
        <taxon>Micromonospora</taxon>
    </lineage>
</organism>
<dbReference type="RefSeq" id="WP_204001313.1">
    <property type="nucleotide sequence ID" value="NZ_BOPB01000021.1"/>
</dbReference>
<dbReference type="Proteomes" id="UP000643165">
    <property type="component" value="Unassembled WGS sequence"/>
</dbReference>
<accession>A0ABQ4IYZ1</accession>
<dbReference type="SMART" id="SM00382">
    <property type="entry name" value="AAA"/>
    <property type="match status" value="1"/>
</dbReference>
<dbReference type="PROSITE" id="PS50893">
    <property type="entry name" value="ABC_TRANSPORTER_2"/>
    <property type="match status" value="1"/>
</dbReference>
<protein>
    <submittedName>
        <fullName evidence="7">Daunorubicin resistance protein DrrA family ABC transporter ATP-binding protein</fullName>
    </submittedName>
</protein>
<dbReference type="PROSITE" id="PS00211">
    <property type="entry name" value="ABC_TRANSPORTER_1"/>
    <property type="match status" value="1"/>
</dbReference>
<name>A0ABQ4IYZ1_9ACTN</name>
<dbReference type="PANTHER" id="PTHR42711:SF19">
    <property type="entry name" value="DOXORUBICIN RESISTANCE ATP-BINDING PROTEIN DRRA"/>
    <property type="match status" value="1"/>
</dbReference>
<feature type="domain" description="ABC transporter" evidence="6">
    <location>
        <begin position="5"/>
        <end position="238"/>
    </location>
</feature>
<gene>
    <name evidence="7" type="ORF">Vlu01_37700</name>
</gene>
<comment type="subcellular location">
    <subcellularLocation>
        <location evidence="1">Cell membrane</location>
        <topology evidence="1">Peripheral membrane protein</topology>
    </subcellularLocation>
</comment>
<sequence>MTRAIEAEQVGKLYAGKGGEVGLHDLSLQAEQGQVLALLGPNGAGKTTAVRGLATLLSFDRGTARVAGYDLGREAQRVRERIGLVGQYAAVDEQLTAVQNLRFLGRLRGLGRAASAARAEVLIEQFGLIAAANRAVSGYSGGMRRRLDLAASLIVTPQVLFVDEPTTGLDPAARRDLWEALRELVRQGTTILLTTQYLEEADELADKIVLLARGKVVAEGTSDDLKAMVGPPIVQIRFAAADDADTALPALARVDARARLDSSGSMVILPATAPEALARSVDALTVAGLAAIEVTLRKPTLDEVFLTLTGDGPATEEAA</sequence>
<keyword evidence="2" id="KW-0813">Transport</keyword>
<dbReference type="InterPro" id="IPR017871">
    <property type="entry name" value="ABC_transporter-like_CS"/>
</dbReference>
<evidence type="ECO:0000313" key="8">
    <source>
        <dbReference type="Proteomes" id="UP000643165"/>
    </source>
</evidence>
<proteinExistence type="predicted"/>
<dbReference type="Pfam" id="PF00005">
    <property type="entry name" value="ABC_tran"/>
    <property type="match status" value="1"/>
</dbReference>
<dbReference type="EMBL" id="BOPB01000021">
    <property type="protein sequence ID" value="GIJ23146.1"/>
    <property type="molecule type" value="Genomic_DNA"/>
</dbReference>
<dbReference type="Gene3D" id="3.40.50.300">
    <property type="entry name" value="P-loop containing nucleotide triphosphate hydrolases"/>
    <property type="match status" value="1"/>
</dbReference>
<evidence type="ECO:0000313" key="7">
    <source>
        <dbReference type="EMBL" id="GIJ23146.1"/>
    </source>
</evidence>
<dbReference type="PANTHER" id="PTHR42711">
    <property type="entry name" value="ABC TRANSPORTER ATP-BINDING PROTEIN"/>
    <property type="match status" value="1"/>
</dbReference>
<dbReference type="GO" id="GO:0005524">
    <property type="term" value="F:ATP binding"/>
    <property type="evidence" value="ECO:0007669"/>
    <property type="project" value="UniProtKB-KW"/>
</dbReference>
<reference evidence="7 8" key="1">
    <citation type="submission" date="2021-01" db="EMBL/GenBank/DDBJ databases">
        <title>Whole genome shotgun sequence of Verrucosispora lutea NBRC 106530.</title>
        <authorList>
            <person name="Komaki H."/>
            <person name="Tamura T."/>
        </authorList>
    </citation>
    <scope>NUCLEOTIDE SEQUENCE [LARGE SCALE GENOMIC DNA]</scope>
    <source>
        <strain evidence="7 8">NBRC 106530</strain>
    </source>
</reference>
<dbReference type="InterPro" id="IPR027417">
    <property type="entry name" value="P-loop_NTPase"/>
</dbReference>
<evidence type="ECO:0000256" key="3">
    <source>
        <dbReference type="ARBA" id="ARBA00022741"/>
    </source>
</evidence>
<comment type="caution">
    <text evidence="7">The sequence shown here is derived from an EMBL/GenBank/DDBJ whole genome shotgun (WGS) entry which is preliminary data.</text>
</comment>
<evidence type="ECO:0000259" key="6">
    <source>
        <dbReference type="PROSITE" id="PS50893"/>
    </source>
</evidence>
<keyword evidence="4 7" id="KW-0067">ATP-binding</keyword>
<dbReference type="SUPFAM" id="SSF52540">
    <property type="entry name" value="P-loop containing nucleoside triphosphate hydrolases"/>
    <property type="match status" value="1"/>
</dbReference>
<dbReference type="InterPro" id="IPR003439">
    <property type="entry name" value="ABC_transporter-like_ATP-bd"/>
</dbReference>
<dbReference type="InterPro" id="IPR050763">
    <property type="entry name" value="ABC_transporter_ATP-binding"/>
</dbReference>
<evidence type="ECO:0000256" key="4">
    <source>
        <dbReference type="ARBA" id="ARBA00022840"/>
    </source>
</evidence>
<evidence type="ECO:0000256" key="1">
    <source>
        <dbReference type="ARBA" id="ARBA00004202"/>
    </source>
</evidence>
<keyword evidence="3" id="KW-0547">Nucleotide-binding</keyword>
<dbReference type="InterPro" id="IPR003593">
    <property type="entry name" value="AAA+_ATPase"/>
</dbReference>